<dbReference type="CDD" id="cd00090">
    <property type="entry name" value="HTH_ARSR"/>
    <property type="match status" value="1"/>
</dbReference>
<evidence type="ECO:0000256" key="2">
    <source>
        <dbReference type="ARBA" id="ARBA00023125"/>
    </source>
</evidence>
<evidence type="ECO:0000259" key="4">
    <source>
        <dbReference type="PROSITE" id="PS50956"/>
    </source>
</evidence>
<dbReference type="SMART" id="SM00344">
    <property type="entry name" value="HTH_ASNC"/>
    <property type="match status" value="1"/>
</dbReference>
<dbReference type="InterPro" id="IPR019888">
    <property type="entry name" value="Tscrpt_reg_AsnC-like"/>
</dbReference>
<dbReference type="SUPFAM" id="SSF46785">
    <property type="entry name" value="Winged helix' DNA-binding domain"/>
    <property type="match status" value="1"/>
</dbReference>
<dbReference type="RefSeq" id="WP_418160655.1">
    <property type="nucleotide sequence ID" value="NZ_JBBLZC010000018.1"/>
</dbReference>
<keyword evidence="2" id="KW-0238">DNA-binding</keyword>
<dbReference type="PROSITE" id="PS50956">
    <property type="entry name" value="HTH_ASNC_2"/>
    <property type="match status" value="1"/>
</dbReference>
<organism evidence="5 6">
    <name type="scientific">Benzoatithermus flavus</name>
    <dbReference type="NCBI Taxonomy" id="3108223"/>
    <lineage>
        <taxon>Bacteria</taxon>
        <taxon>Pseudomonadati</taxon>
        <taxon>Pseudomonadota</taxon>
        <taxon>Alphaproteobacteria</taxon>
        <taxon>Geminicoccales</taxon>
        <taxon>Geminicoccaceae</taxon>
        <taxon>Benzoatithermus</taxon>
    </lineage>
</organism>
<proteinExistence type="predicted"/>
<comment type="caution">
    <text evidence="5">The sequence shown here is derived from an EMBL/GenBank/DDBJ whole genome shotgun (WGS) entry which is preliminary data.</text>
</comment>
<dbReference type="Gene3D" id="1.10.10.10">
    <property type="entry name" value="Winged helix-like DNA-binding domain superfamily/Winged helix DNA-binding domain"/>
    <property type="match status" value="1"/>
</dbReference>
<feature type="domain" description="HTH asnC-type" evidence="4">
    <location>
        <begin position="6"/>
        <end position="66"/>
    </location>
</feature>
<dbReference type="InterPro" id="IPR036388">
    <property type="entry name" value="WH-like_DNA-bd_sf"/>
</dbReference>
<keyword evidence="3" id="KW-0804">Transcription</keyword>
<name>A0ABU8XUC7_9PROT</name>
<dbReference type="InterPro" id="IPR011008">
    <property type="entry name" value="Dimeric_a/b-barrel"/>
</dbReference>
<dbReference type="InterPro" id="IPR000485">
    <property type="entry name" value="AsnC-type_HTH_dom"/>
</dbReference>
<dbReference type="Gene3D" id="3.30.70.920">
    <property type="match status" value="1"/>
</dbReference>
<accession>A0ABU8XUC7</accession>
<dbReference type="SUPFAM" id="SSF54909">
    <property type="entry name" value="Dimeric alpha+beta barrel"/>
    <property type="match status" value="1"/>
</dbReference>
<evidence type="ECO:0000256" key="1">
    <source>
        <dbReference type="ARBA" id="ARBA00023015"/>
    </source>
</evidence>
<dbReference type="Proteomes" id="UP001375743">
    <property type="component" value="Unassembled WGS sequence"/>
</dbReference>
<dbReference type="Pfam" id="PF13412">
    <property type="entry name" value="HTH_24"/>
    <property type="match status" value="1"/>
</dbReference>
<gene>
    <name evidence="5" type="ORF">U1T56_16745</name>
</gene>
<reference evidence="5 6" key="1">
    <citation type="submission" date="2024-01" db="EMBL/GenBank/DDBJ databases">
        <title>Multi-omics insights into the function and evolution of sodium benzoate biodegradation pathways in Benzoatithermus flavus gen. nov., sp. nov. from hot spring.</title>
        <authorList>
            <person name="Hu C.-J."/>
            <person name="Li W.-J."/>
        </authorList>
    </citation>
    <scope>NUCLEOTIDE SEQUENCE [LARGE SCALE GENOMIC DNA]</scope>
    <source>
        <strain evidence="5 6">SYSU G07066</strain>
    </source>
</reference>
<evidence type="ECO:0000256" key="3">
    <source>
        <dbReference type="ARBA" id="ARBA00023163"/>
    </source>
</evidence>
<dbReference type="Pfam" id="PF01037">
    <property type="entry name" value="AsnC_trans_reg"/>
    <property type="match status" value="1"/>
</dbReference>
<dbReference type="EMBL" id="JBBLZC010000018">
    <property type="protein sequence ID" value="MEK0084803.1"/>
    <property type="molecule type" value="Genomic_DNA"/>
</dbReference>
<dbReference type="PANTHER" id="PTHR30154">
    <property type="entry name" value="LEUCINE-RESPONSIVE REGULATORY PROTEIN"/>
    <property type="match status" value="1"/>
</dbReference>
<dbReference type="InterPro" id="IPR011991">
    <property type="entry name" value="ArsR-like_HTH"/>
</dbReference>
<dbReference type="PRINTS" id="PR00033">
    <property type="entry name" value="HTHASNC"/>
</dbReference>
<evidence type="ECO:0000313" key="5">
    <source>
        <dbReference type="EMBL" id="MEK0084803.1"/>
    </source>
</evidence>
<keyword evidence="1" id="KW-0805">Transcription regulation</keyword>
<sequence length="160" mass="18317">MSAVSDAIGRRILQTLQRHGRLTNQELAERVGLSPSPCWRRVKEFEEEGVIRRYAAILDPEKVGVSECVFTLINLEMHNRDSLAAFEQAVKDRPEILECYAITGDADFILKVHVPNIRAYDRLLNEVIFRIPGVKHVKSSFTLREVKYDTALPLPESEQR</sequence>
<evidence type="ECO:0000313" key="6">
    <source>
        <dbReference type="Proteomes" id="UP001375743"/>
    </source>
</evidence>
<dbReference type="InterPro" id="IPR036390">
    <property type="entry name" value="WH_DNA-bd_sf"/>
</dbReference>
<dbReference type="InterPro" id="IPR019887">
    <property type="entry name" value="Tscrpt_reg_AsnC/Lrp_C"/>
</dbReference>
<protein>
    <submittedName>
        <fullName evidence="5">Lrp/AsnC family transcriptional regulator</fullName>
    </submittedName>
</protein>
<keyword evidence="6" id="KW-1185">Reference proteome</keyword>
<dbReference type="PANTHER" id="PTHR30154:SF34">
    <property type="entry name" value="TRANSCRIPTIONAL REGULATOR AZLB"/>
    <property type="match status" value="1"/>
</dbReference>